<gene>
    <name evidence="1" type="ORF">L6164_035689</name>
</gene>
<accession>A0ACB9KEW4</accession>
<organism evidence="1 2">
    <name type="scientific">Bauhinia variegata</name>
    <name type="common">Purple orchid tree</name>
    <name type="synonym">Phanera variegata</name>
    <dbReference type="NCBI Taxonomy" id="167791"/>
    <lineage>
        <taxon>Eukaryota</taxon>
        <taxon>Viridiplantae</taxon>
        <taxon>Streptophyta</taxon>
        <taxon>Embryophyta</taxon>
        <taxon>Tracheophyta</taxon>
        <taxon>Spermatophyta</taxon>
        <taxon>Magnoliopsida</taxon>
        <taxon>eudicotyledons</taxon>
        <taxon>Gunneridae</taxon>
        <taxon>Pentapetalae</taxon>
        <taxon>rosids</taxon>
        <taxon>fabids</taxon>
        <taxon>Fabales</taxon>
        <taxon>Fabaceae</taxon>
        <taxon>Cercidoideae</taxon>
        <taxon>Cercideae</taxon>
        <taxon>Bauhiniinae</taxon>
        <taxon>Bauhinia</taxon>
    </lineage>
</organism>
<proteinExistence type="predicted"/>
<protein>
    <submittedName>
        <fullName evidence="1">Uncharacterized protein</fullName>
    </submittedName>
</protein>
<keyword evidence="2" id="KW-1185">Reference proteome</keyword>
<dbReference type="Proteomes" id="UP000828941">
    <property type="component" value="Chromosome 14"/>
</dbReference>
<sequence length="1042" mass="118560">MNHKPWLWRKRSLEKTTFAMDKVVNPSRTIEQEVHKTDKQAVLERSSRSLNEKLASVLLDCHVADEPSSKQTQKSQEEITGKDKAKEAADTHEKKSIEDFGKEATGERITPSDATLQDSSQQSSCVQGEQERRTCAAVVKISGEHEKIQNELGEKLRETSKRIDCLTAENTCLSKALLAKEKYVEDLLKSKRYKDAEFITLMARLDSTEKENAFLRYEFHVVEKELEIRKEEMDYSRQYADASHKQYLESMQKVSKLEAECLRLRLLVQKRSPCPTGLVTMKNEVGMMRRRKSNPTRDLIYNNNTAIGNSNEVSDKSFSLMIKRLQDLDEENKALKRILTKKNDELDSSRFMYAQTASRLSQAEILLKKVFENHKSMELARCNTASNELPLISKFDAASEDGVSSSGSWANALNLELKQLRTGEVRNQQNNKAIEAPDMSLLDDFVEMEKRAIVYVDTPKRGCRSELTVRELVPLEQDLGFGERKQEIQFKYTTSEISFDWLQIVLNAIFEQRLVSERSLDELIEDIKIALGCINHPYACKSDATQEADSFGDNSFSDTAEEKGNQHINSSLSRSIHRIIKLIEGLAPTSFISNNCQDENQHFSMTLSPSSKEYFVHVFQWKFSELDSLLQRLVQTCKDLLTGRADSVKFVEEVAFALDWSINNCTTPTNASIARDKIKKHLSCYQLQHENENQIDLDDPPLKLDTVGISNEESSSSPHHEHIFSNTRNDQSDLQEENRKLKDDMRNMESARKDLEARLRSITDESQGLVSELQGAQNSIKSLQSEVETLKESKEMLEDQMEHQKLINEDLDTQLTIAQAKLNEFFHKFSSLEVELDDKNNSCEELEATCLELQLQLESIAKESLTKDGHELEKISHAGWEITKASSKLAECQETILNLGKQVKALASTSEVALLQRVLSTRSTMSNQTQKKNLMRRSSLQSQMQDDDDAKARAFKSAQTEENKSTRDVEKPPLLHSNDCNSSQALNTTETAPEANLTSEQNDRSNAKVTQAIVPSKKQGGFAFLRKLLLRRKKERSKGTRS</sequence>
<comment type="caution">
    <text evidence="1">The sequence shown here is derived from an EMBL/GenBank/DDBJ whole genome shotgun (WGS) entry which is preliminary data.</text>
</comment>
<dbReference type="EMBL" id="CM039439">
    <property type="protein sequence ID" value="KAI4295670.1"/>
    <property type="molecule type" value="Genomic_DNA"/>
</dbReference>
<evidence type="ECO:0000313" key="1">
    <source>
        <dbReference type="EMBL" id="KAI4295670.1"/>
    </source>
</evidence>
<evidence type="ECO:0000313" key="2">
    <source>
        <dbReference type="Proteomes" id="UP000828941"/>
    </source>
</evidence>
<reference evidence="1 2" key="1">
    <citation type="journal article" date="2022" name="DNA Res.">
        <title>Chromosomal-level genome assembly of the orchid tree Bauhinia variegata (Leguminosae; Cercidoideae) supports the allotetraploid origin hypothesis of Bauhinia.</title>
        <authorList>
            <person name="Zhong Y."/>
            <person name="Chen Y."/>
            <person name="Zheng D."/>
            <person name="Pang J."/>
            <person name="Liu Y."/>
            <person name="Luo S."/>
            <person name="Meng S."/>
            <person name="Qian L."/>
            <person name="Wei D."/>
            <person name="Dai S."/>
            <person name="Zhou R."/>
        </authorList>
    </citation>
    <scope>NUCLEOTIDE SEQUENCE [LARGE SCALE GENOMIC DNA]</scope>
    <source>
        <strain evidence="1">BV-YZ2020</strain>
    </source>
</reference>
<name>A0ACB9KEW4_BAUVA</name>